<accession>A0AA88JGU6</accession>
<reference evidence="1" key="1">
    <citation type="submission" date="2023-07" db="EMBL/GenBank/DDBJ databases">
        <title>draft genome sequence of fig (Ficus carica).</title>
        <authorList>
            <person name="Takahashi T."/>
            <person name="Nishimura K."/>
        </authorList>
    </citation>
    <scope>NUCLEOTIDE SEQUENCE</scope>
</reference>
<evidence type="ECO:0000313" key="1">
    <source>
        <dbReference type="EMBL" id="GMN71662.1"/>
    </source>
</evidence>
<proteinExistence type="predicted"/>
<protein>
    <submittedName>
        <fullName evidence="1">Uncharacterized protein</fullName>
    </submittedName>
</protein>
<dbReference type="EMBL" id="BTGU01012718">
    <property type="protein sequence ID" value="GMN71662.1"/>
    <property type="molecule type" value="Genomic_DNA"/>
</dbReference>
<dbReference type="GO" id="GO:0016477">
    <property type="term" value="P:cell migration"/>
    <property type="evidence" value="ECO:0007669"/>
    <property type="project" value="TreeGrafter"/>
</dbReference>
<dbReference type="GO" id="GO:0051015">
    <property type="term" value="F:actin filament binding"/>
    <property type="evidence" value="ECO:0007669"/>
    <property type="project" value="InterPro"/>
</dbReference>
<name>A0AA88JGU6_FICCA</name>
<dbReference type="InterPro" id="IPR010431">
    <property type="entry name" value="Fascin"/>
</dbReference>
<gene>
    <name evidence="1" type="ORF">TIFTF001_053434</name>
</gene>
<dbReference type="GO" id="GO:0015629">
    <property type="term" value="C:actin cytoskeleton"/>
    <property type="evidence" value="ECO:0007669"/>
    <property type="project" value="TreeGrafter"/>
</dbReference>
<dbReference type="AlphaFoldDB" id="A0AA88JGU6"/>
<dbReference type="SUPFAM" id="SSF51445">
    <property type="entry name" value="(Trans)glycosidases"/>
    <property type="match status" value="1"/>
</dbReference>
<organism evidence="1 2">
    <name type="scientific">Ficus carica</name>
    <name type="common">Common fig</name>
    <dbReference type="NCBI Taxonomy" id="3494"/>
    <lineage>
        <taxon>Eukaryota</taxon>
        <taxon>Viridiplantae</taxon>
        <taxon>Streptophyta</taxon>
        <taxon>Embryophyta</taxon>
        <taxon>Tracheophyta</taxon>
        <taxon>Spermatophyta</taxon>
        <taxon>Magnoliopsida</taxon>
        <taxon>eudicotyledons</taxon>
        <taxon>Gunneridae</taxon>
        <taxon>Pentapetalae</taxon>
        <taxon>rosids</taxon>
        <taxon>fabids</taxon>
        <taxon>Rosales</taxon>
        <taxon>Moraceae</taxon>
        <taxon>Ficeae</taxon>
        <taxon>Ficus</taxon>
    </lineage>
</organism>
<dbReference type="InterPro" id="IPR017853">
    <property type="entry name" value="GH"/>
</dbReference>
<dbReference type="GO" id="GO:0007163">
    <property type="term" value="P:establishment or maintenance of cell polarity"/>
    <property type="evidence" value="ECO:0007669"/>
    <property type="project" value="TreeGrafter"/>
</dbReference>
<comment type="caution">
    <text evidence="1">The sequence shown here is derived from an EMBL/GenBank/DDBJ whole genome shotgun (WGS) entry which is preliminary data.</text>
</comment>
<dbReference type="Proteomes" id="UP001187192">
    <property type="component" value="Unassembled WGS sequence"/>
</dbReference>
<dbReference type="GO" id="GO:0005737">
    <property type="term" value="C:cytoplasm"/>
    <property type="evidence" value="ECO:0007669"/>
    <property type="project" value="TreeGrafter"/>
</dbReference>
<dbReference type="GO" id="GO:0051017">
    <property type="term" value="P:actin filament bundle assembly"/>
    <property type="evidence" value="ECO:0007669"/>
    <property type="project" value="TreeGrafter"/>
</dbReference>
<dbReference type="PANTHER" id="PTHR10551">
    <property type="entry name" value="FASCIN"/>
    <property type="match status" value="1"/>
</dbReference>
<sequence>MQDYKRFAKAMLDVYEHATFGWAYWSYKNQNNHWSLKWMIENNYIKL</sequence>
<keyword evidence="2" id="KW-1185">Reference proteome</keyword>
<dbReference type="PANTHER" id="PTHR10551:SF13">
    <property type="entry name" value="GLUCAN 1,3-BETA-GLUCOSIDASE ARB_04467-RELATED"/>
    <property type="match status" value="1"/>
</dbReference>
<evidence type="ECO:0000313" key="2">
    <source>
        <dbReference type="Proteomes" id="UP001187192"/>
    </source>
</evidence>
<dbReference type="Gene3D" id="3.20.20.80">
    <property type="entry name" value="Glycosidases"/>
    <property type="match status" value="1"/>
</dbReference>